<evidence type="ECO:0000313" key="1">
    <source>
        <dbReference type="EMBL" id="KAJ8342856.1"/>
    </source>
</evidence>
<evidence type="ECO:0000313" key="2">
    <source>
        <dbReference type="Proteomes" id="UP001152622"/>
    </source>
</evidence>
<dbReference type="Proteomes" id="UP001152622">
    <property type="component" value="Chromosome 14"/>
</dbReference>
<organism evidence="1 2">
    <name type="scientific">Synaphobranchus kaupii</name>
    <name type="common">Kaup's arrowtooth eel</name>
    <dbReference type="NCBI Taxonomy" id="118154"/>
    <lineage>
        <taxon>Eukaryota</taxon>
        <taxon>Metazoa</taxon>
        <taxon>Chordata</taxon>
        <taxon>Craniata</taxon>
        <taxon>Vertebrata</taxon>
        <taxon>Euteleostomi</taxon>
        <taxon>Actinopterygii</taxon>
        <taxon>Neopterygii</taxon>
        <taxon>Teleostei</taxon>
        <taxon>Anguilliformes</taxon>
        <taxon>Synaphobranchidae</taxon>
        <taxon>Synaphobranchus</taxon>
    </lineage>
</organism>
<name>A0A9Q1IKF5_SYNKA</name>
<sequence length="100" mass="10893">MEAGSRLPRDSGGVRICARDTGFQSEGRQGQEPSNPAFGWLRKRISNSTLIIRSGDRLGPPLCLTWIQTAPTPTPTLTTLKNKLGHSGAKAQYGATWPRF</sequence>
<dbReference type="EMBL" id="JAINUF010000014">
    <property type="protein sequence ID" value="KAJ8342856.1"/>
    <property type="molecule type" value="Genomic_DNA"/>
</dbReference>
<proteinExistence type="predicted"/>
<gene>
    <name evidence="1" type="ORF">SKAU_G00327840</name>
</gene>
<keyword evidence="2" id="KW-1185">Reference proteome</keyword>
<dbReference type="AlphaFoldDB" id="A0A9Q1IKF5"/>
<reference evidence="1" key="1">
    <citation type="journal article" date="2023" name="Science">
        <title>Genome structures resolve the early diversification of teleost fishes.</title>
        <authorList>
            <person name="Parey E."/>
            <person name="Louis A."/>
            <person name="Montfort J."/>
            <person name="Bouchez O."/>
            <person name="Roques C."/>
            <person name="Iampietro C."/>
            <person name="Lluch J."/>
            <person name="Castinel A."/>
            <person name="Donnadieu C."/>
            <person name="Desvignes T."/>
            <person name="Floi Bucao C."/>
            <person name="Jouanno E."/>
            <person name="Wen M."/>
            <person name="Mejri S."/>
            <person name="Dirks R."/>
            <person name="Jansen H."/>
            <person name="Henkel C."/>
            <person name="Chen W.J."/>
            <person name="Zahm M."/>
            <person name="Cabau C."/>
            <person name="Klopp C."/>
            <person name="Thompson A.W."/>
            <person name="Robinson-Rechavi M."/>
            <person name="Braasch I."/>
            <person name="Lecointre G."/>
            <person name="Bobe J."/>
            <person name="Postlethwait J.H."/>
            <person name="Berthelot C."/>
            <person name="Roest Crollius H."/>
            <person name="Guiguen Y."/>
        </authorList>
    </citation>
    <scope>NUCLEOTIDE SEQUENCE</scope>
    <source>
        <strain evidence="1">WJC10195</strain>
    </source>
</reference>
<accession>A0A9Q1IKF5</accession>
<comment type="caution">
    <text evidence="1">The sequence shown here is derived from an EMBL/GenBank/DDBJ whole genome shotgun (WGS) entry which is preliminary data.</text>
</comment>
<protein>
    <submittedName>
        <fullName evidence="1">Uncharacterized protein</fullName>
    </submittedName>
</protein>